<keyword evidence="1" id="KW-0456">Lyase</keyword>
<dbReference type="InterPro" id="IPR032465">
    <property type="entry name" value="ACMSD"/>
</dbReference>
<evidence type="ECO:0000313" key="3">
    <source>
        <dbReference type="EMBL" id="WWX24031.1"/>
    </source>
</evidence>
<dbReference type="Pfam" id="PF04909">
    <property type="entry name" value="Amidohydro_2"/>
    <property type="match status" value="1"/>
</dbReference>
<name>A0ABZ2J4F0_9BACT</name>
<reference evidence="3 4" key="1">
    <citation type="submission" date="2024-03" db="EMBL/GenBank/DDBJ databases">
        <title>Phenotype and Genome Characterization of a Sulfate-Reducing Bacterium Pseudodesulfovibrio sp. strain 5S69, isolated from Petroleum Reservoir in Tatarstan (Russia).</title>
        <authorList>
            <person name="Bidzhieva S.K."/>
            <person name="Kadnikov V."/>
            <person name="Tourova T.P."/>
            <person name="Samigullina S.R."/>
            <person name="Sokolova D.S."/>
            <person name="Poltaraus A.B."/>
            <person name="Avtukh A.N."/>
            <person name="Tereshina V.M."/>
            <person name="Mardanov A.V."/>
            <person name="Nazina T.N."/>
        </authorList>
    </citation>
    <scope>NUCLEOTIDE SEQUENCE [LARGE SCALE GENOMIC DNA]</scope>
    <source>
        <strain evidence="3 4">5S69</strain>
    </source>
</reference>
<accession>A0ABZ2J4F0</accession>
<sequence>MVKKDEHIPLIGIEEHFLTEEVIQAWDRANLSASDPSLAHNAGVIGQRLLDVSQGRVELMDEAGVDVQVLSLTTPALHELGPESINIAKRCNDAIAETIVRHPGRFQGYATLPVVDPEAAALELERCVKTLGFKGTMLGGRVGDRNLDHPDFAPIFESASALHVPVSLHPRTPPIAVREAYYSGMSPDLEIALATYGLGWHYDAGVQFVRLLVSGLFDRLPKLQLILGHWGEMVLFFSERMAALGRSAKLDKPVMDYLKSNLYVTASGMFSANYLARAASIVGKDRLLFSTDFPYQYRPGHDARRFLNECGLEGEELAAFAHGNWDRLTKNCGQ</sequence>
<dbReference type="RefSeq" id="WP_338669727.1">
    <property type="nucleotide sequence ID" value="NZ_CP146609.1"/>
</dbReference>
<dbReference type="Gene3D" id="3.20.20.140">
    <property type="entry name" value="Metal-dependent hydrolases"/>
    <property type="match status" value="1"/>
</dbReference>
<evidence type="ECO:0000256" key="1">
    <source>
        <dbReference type="ARBA" id="ARBA00023239"/>
    </source>
</evidence>
<feature type="domain" description="Amidohydrolase-related" evidence="2">
    <location>
        <begin position="90"/>
        <end position="324"/>
    </location>
</feature>
<evidence type="ECO:0000313" key="4">
    <source>
        <dbReference type="Proteomes" id="UP001385389"/>
    </source>
</evidence>
<dbReference type="InterPro" id="IPR006680">
    <property type="entry name" value="Amidohydro-rel"/>
</dbReference>
<dbReference type="SUPFAM" id="SSF51556">
    <property type="entry name" value="Metallo-dependent hydrolases"/>
    <property type="match status" value="1"/>
</dbReference>
<keyword evidence="4" id="KW-1185">Reference proteome</keyword>
<organism evidence="3 4">
    <name type="scientific">Pseudodesulfovibrio methanolicus</name>
    <dbReference type="NCBI Taxonomy" id="3126690"/>
    <lineage>
        <taxon>Bacteria</taxon>
        <taxon>Pseudomonadati</taxon>
        <taxon>Thermodesulfobacteriota</taxon>
        <taxon>Desulfovibrionia</taxon>
        <taxon>Desulfovibrionales</taxon>
        <taxon>Desulfovibrionaceae</taxon>
    </lineage>
</organism>
<dbReference type="EMBL" id="CP146609">
    <property type="protein sequence ID" value="WWX24031.1"/>
    <property type="molecule type" value="Genomic_DNA"/>
</dbReference>
<gene>
    <name evidence="3" type="ORF">V8V93_07405</name>
</gene>
<protein>
    <submittedName>
        <fullName evidence="3">Amidohydrolase family protein</fullName>
    </submittedName>
</protein>
<evidence type="ECO:0000259" key="2">
    <source>
        <dbReference type="Pfam" id="PF04909"/>
    </source>
</evidence>
<dbReference type="InterPro" id="IPR032466">
    <property type="entry name" value="Metal_Hydrolase"/>
</dbReference>
<dbReference type="PANTHER" id="PTHR21240:SF30">
    <property type="entry name" value="AMIDOHYDROLASE-RELATED DOMAIN-CONTAINING PROTEIN-RELATED"/>
    <property type="match status" value="1"/>
</dbReference>
<dbReference type="PANTHER" id="PTHR21240">
    <property type="entry name" value="2-AMINO-3-CARBOXYLMUCONATE-6-SEMIALDEHYDE DECARBOXYLASE"/>
    <property type="match status" value="1"/>
</dbReference>
<dbReference type="Proteomes" id="UP001385389">
    <property type="component" value="Chromosome"/>
</dbReference>
<proteinExistence type="predicted"/>